<comment type="caution">
    <text evidence="1">The sequence shown here is derived from an EMBL/GenBank/DDBJ whole genome shotgun (WGS) entry which is preliminary data.</text>
</comment>
<organism evidence="1">
    <name type="scientific">marine sediment metagenome</name>
    <dbReference type="NCBI Taxonomy" id="412755"/>
    <lineage>
        <taxon>unclassified sequences</taxon>
        <taxon>metagenomes</taxon>
        <taxon>ecological metagenomes</taxon>
    </lineage>
</organism>
<name>X0U0D1_9ZZZZ</name>
<protein>
    <submittedName>
        <fullName evidence="1">Uncharacterized protein</fullName>
    </submittedName>
</protein>
<dbReference type="EMBL" id="BARS01012470">
    <property type="protein sequence ID" value="GAF99278.1"/>
    <property type="molecule type" value="Genomic_DNA"/>
</dbReference>
<evidence type="ECO:0000313" key="1">
    <source>
        <dbReference type="EMBL" id="GAF99278.1"/>
    </source>
</evidence>
<dbReference type="AlphaFoldDB" id="X0U0D1"/>
<proteinExistence type="predicted"/>
<accession>X0U0D1</accession>
<feature type="non-terminal residue" evidence="1">
    <location>
        <position position="1"/>
    </location>
</feature>
<sequence>IWKESKLQELLQDINIEQIVLSIDDNKDNQAMFESYGIPVFDPILQ</sequence>
<reference evidence="1" key="1">
    <citation type="journal article" date="2014" name="Front. Microbiol.">
        <title>High frequency of phylogenetically diverse reductive dehalogenase-homologous genes in deep subseafloor sedimentary metagenomes.</title>
        <authorList>
            <person name="Kawai M."/>
            <person name="Futagami T."/>
            <person name="Toyoda A."/>
            <person name="Takaki Y."/>
            <person name="Nishi S."/>
            <person name="Hori S."/>
            <person name="Arai W."/>
            <person name="Tsubouchi T."/>
            <person name="Morono Y."/>
            <person name="Uchiyama I."/>
            <person name="Ito T."/>
            <person name="Fujiyama A."/>
            <person name="Inagaki F."/>
            <person name="Takami H."/>
        </authorList>
    </citation>
    <scope>NUCLEOTIDE SEQUENCE</scope>
    <source>
        <strain evidence="1">Expedition CK06-06</strain>
    </source>
</reference>
<gene>
    <name evidence="1" type="ORF">S01H1_22193</name>
</gene>